<sequence length="642" mass="73732">MMRSMVFDDQSLNDSENEDDYLYKLTPNKSLKFESGSFTAANMVDDQSEIKNRRTSREKFRRRGSQMSRFNPATADQNMYFTSHTTYGSTKRGKKSKKKLQKVEPQSQSVPRTTLDRLANPFYFKLEGVTKKVREYVRLFGTKNNLAKMKRIRSKLRVKKRTFMDEVITGDSLKKIQQDLAQIEEKKQYERDLQGIIKESKLTERLTKLKSLQANEFFRQNGFHRKSMRKIRSKKKSVKKAQKRSSNDLPLTSGFKDQFLAPNLHGDFQSIIQCPAENIKEDNESDSEEESNGFKSEIDSSDSFGSSSQDFSQAMKSLGSAFKQPSGNLRVRLGKTGEKLMITVTDDEVHSTLKGTKPKAVKRKRSKSPLLKSNTNININSMLEELVNNNPFEGTDSLMTIDEVTNSPKAARRKNSNGFNLIIKKVEKEPEKINKIIFQELYKYYPNSRMQKRLKNFKTWKSRSPDKANVDGQCADAQPVKTFKKEKAQRSKHKFGQKDLTLEPPKQLKLKSLSTLLLKTVDKKNKSNPCSALLGPNMNHRHSTKLKERKPRNLYKSSSQGQINAESSKFIPENCQKILLKEDISQLKLNSTCKKSNKFPSVYRSTQSSVYSKSRREDLPKKSVRVSLPCTQKIAEKLSSFL</sequence>
<evidence type="ECO:0000313" key="2">
    <source>
        <dbReference type="EMBL" id="CAI2370894.1"/>
    </source>
</evidence>
<feature type="region of interest" description="Disordered" evidence="1">
    <location>
        <begin position="44"/>
        <end position="110"/>
    </location>
</feature>
<comment type="caution">
    <text evidence="2">The sequence shown here is derived from an EMBL/GenBank/DDBJ whole genome shotgun (WGS) entry which is preliminary data.</text>
</comment>
<feature type="compositionally biased region" description="Basic residues" evidence="1">
    <location>
        <begin position="539"/>
        <end position="553"/>
    </location>
</feature>
<feature type="compositionally biased region" description="Basic residues" evidence="1">
    <location>
        <begin position="91"/>
        <end position="100"/>
    </location>
</feature>
<dbReference type="Proteomes" id="UP001295684">
    <property type="component" value="Unassembled WGS sequence"/>
</dbReference>
<feature type="region of interest" description="Disordered" evidence="1">
    <location>
        <begin position="225"/>
        <end position="252"/>
    </location>
</feature>
<feature type="region of interest" description="Disordered" evidence="1">
    <location>
        <begin position="280"/>
        <end position="310"/>
    </location>
</feature>
<accession>A0AAD1USV9</accession>
<feature type="compositionally biased region" description="Low complexity" evidence="1">
    <location>
        <begin position="301"/>
        <end position="310"/>
    </location>
</feature>
<dbReference type="EMBL" id="CAMPGE010012109">
    <property type="protein sequence ID" value="CAI2370894.1"/>
    <property type="molecule type" value="Genomic_DNA"/>
</dbReference>
<name>A0AAD1USV9_EUPCR</name>
<proteinExistence type="predicted"/>
<feature type="compositionally biased region" description="Basic residues" evidence="1">
    <location>
        <begin position="225"/>
        <end position="243"/>
    </location>
</feature>
<feature type="region of interest" description="Disordered" evidence="1">
    <location>
        <begin position="528"/>
        <end position="561"/>
    </location>
</feature>
<evidence type="ECO:0000256" key="1">
    <source>
        <dbReference type="SAM" id="MobiDB-lite"/>
    </source>
</evidence>
<reference evidence="2" key="1">
    <citation type="submission" date="2023-07" db="EMBL/GenBank/DDBJ databases">
        <authorList>
            <consortium name="AG Swart"/>
            <person name="Singh M."/>
            <person name="Singh A."/>
            <person name="Seah K."/>
            <person name="Emmerich C."/>
        </authorList>
    </citation>
    <scope>NUCLEOTIDE SEQUENCE</scope>
    <source>
        <strain evidence="2">DP1</strain>
    </source>
</reference>
<evidence type="ECO:0000313" key="3">
    <source>
        <dbReference type="Proteomes" id="UP001295684"/>
    </source>
</evidence>
<feature type="compositionally biased region" description="Polar residues" evidence="1">
    <location>
        <begin position="65"/>
        <end position="89"/>
    </location>
</feature>
<dbReference type="AlphaFoldDB" id="A0AAD1USV9"/>
<organism evidence="2 3">
    <name type="scientific">Euplotes crassus</name>
    <dbReference type="NCBI Taxonomy" id="5936"/>
    <lineage>
        <taxon>Eukaryota</taxon>
        <taxon>Sar</taxon>
        <taxon>Alveolata</taxon>
        <taxon>Ciliophora</taxon>
        <taxon>Intramacronucleata</taxon>
        <taxon>Spirotrichea</taxon>
        <taxon>Hypotrichia</taxon>
        <taxon>Euplotida</taxon>
        <taxon>Euplotidae</taxon>
        <taxon>Moneuplotes</taxon>
    </lineage>
</organism>
<protein>
    <submittedName>
        <fullName evidence="2">Uncharacterized protein</fullName>
    </submittedName>
</protein>
<feature type="compositionally biased region" description="Basic and acidic residues" evidence="1">
    <location>
        <begin position="48"/>
        <end position="58"/>
    </location>
</feature>
<gene>
    <name evidence="2" type="ORF">ECRASSUSDP1_LOCUS12213</name>
</gene>
<keyword evidence="3" id="KW-1185">Reference proteome</keyword>